<evidence type="ECO:0000256" key="7">
    <source>
        <dbReference type="ARBA" id="ARBA00023159"/>
    </source>
</evidence>
<evidence type="ECO:0000256" key="2">
    <source>
        <dbReference type="ARBA" id="ARBA00022490"/>
    </source>
</evidence>
<dbReference type="InterPro" id="IPR036390">
    <property type="entry name" value="WH_DNA-bd_sf"/>
</dbReference>
<dbReference type="InterPro" id="IPR036388">
    <property type="entry name" value="WH-like_DNA-bd_sf"/>
</dbReference>
<evidence type="ECO:0000313" key="12">
    <source>
        <dbReference type="EMBL" id="MFC7302697.1"/>
    </source>
</evidence>
<dbReference type="Pfam" id="PF00072">
    <property type="entry name" value="Response_reg"/>
    <property type="match status" value="1"/>
</dbReference>
<dbReference type="InterPro" id="IPR011991">
    <property type="entry name" value="ArsR-like_HTH"/>
</dbReference>
<dbReference type="SUPFAM" id="SSF52172">
    <property type="entry name" value="CheY-like"/>
    <property type="match status" value="1"/>
</dbReference>
<dbReference type="PROSITE" id="PS50110">
    <property type="entry name" value="RESPONSE_REGULATORY"/>
    <property type="match status" value="1"/>
</dbReference>
<dbReference type="RefSeq" id="WP_381825174.1">
    <property type="nucleotide sequence ID" value="NZ_JBHTCF010000001.1"/>
</dbReference>
<comment type="caution">
    <text evidence="12">The sequence shown here is derived from an EMBL/GenBank/DDBJ whole genome shotgun (WGS) entry which is preliminary data.</text>
</comment>
<evidence type="ECO:0000256" key="3">
    <source>
        <dbReference type="ARBA" id="ARBA00022553"/>
    </source>
</evidence>
<evidence type="ECO:0000256" key="9">
    <source>
        <dbReference type="PIRNR" id="PIRNR006171"/>
    </source>
</evidence>
<dbReference type="InterPro" id="IPR013196">
    <property type="entry name" value="HTH_11"/>
</dbReference>
<dbReference type="InterPro" id="IPR011006">
    <property type="entry name" value="CheY-like_superfamily"/>
</dbReference>
<dbReference type="PANTHER" id="PTHR45526:SF1">
    <property type="entry name" value="TRANSCRIPTIONAL REGULATORY PROTEIN DCUR-RELATED"/>
    <property type="match status" value="1"/>
</dbReference>
<keyword evidence="8 9" id="KW-0804">Transcription</keyword>
<feature type="modified residue" description="4-aspartylphosphate" evidence="10">
    <location>
        <position position="54"/>
    </location>
</feature>
<dbReference type="PIRSF" id="PIRSF006171">
    <property type="entry name" value="RR_citrat_malat"/>
    <property type="match status" value="1"/>
</dbReference>
<dbReference type="SUPFAM" id="SSF46785">
    <property type="entry name" value="Winged helix' DNA-binding domain"/>
    <property type="match status" value="1"/>
</dbReference>
<keyword evidence="7 9" id="KW-0010">Activator</keyword>
<evidence type="ECO:0000259" key="11">
    <source>
        <dbReference type="PROSITE" id="PS50110"/>
    </source>
</evidence>
<protein>
    <recommendedName>
        <fullName evidence="9">Transcriptional regulatory protein</fullName>
    </recommendedName>
</protein>
<dbReference type="CDD" id="cd00090">
    <property type="entry name" value="HTH_ARSR"/>
    <property type="match status" value="1"/>
</dbReference>
<dbReference type="InterPro" id="IPR051271">
    <property type="entry name" value="2C-system_Tx_regulators"/>
</dbReference>
<reference evidence="13" key="1">
    <citation type="journal article" date="2019" name="Int. J. Syst. Evol. Microbiol.">
        <title>The Global Catalogue of Microorganisms (GCM) 10K type strain sequencing project: providing services to taxonomists for standard genome sequencing and annotation.</title>
        <authorList>
            <consortium name="The Broad Institute Genomics Platform"/>
            <consortium name="The Broad Institute Genome Sequencing Center for Infectious Disease"/>
            <person name="Wu L."/>
            <person name="Ma J."/>
        </authorList>
    </citation>
    <scope>NUCLEOTIDE SEQUENCE [LARGE SCALE GENOMIC DNA]</scope>
    <source>
        <strain evidence="13">SYNS20</strain>
    </source>
</reference>
<evidence type="ECO:0000256" key="6">
    <source>
        <dbReference type="ARBA" id="ARBA00023125"/>
    </source>
</evidence>
<dbReference type="PANTHER" id="PTHR45526">
    <property type="entry name" value="TRANSCRIPTIONAL REGULATORY PROTEIN DPIA"/>
    <property type="match status" value="1"/>
</dbReference>
<feature type="domain" description="Response regulatory" evidence="11">
    <location>
        <begin position="3"/>
        <end position="119"/>
    </location>
</feature>
<keyword evidence="2 9" id="KW-0963">Cytoplasm</keyword>
<accession>A0ABW2JA65</accession>
<keyword evidence="6 9" id="KW-0238">DNA-binding</keyword>
<dbReference type="Pfam" id="PF08279">
    <property type="entry name" value="HTH_11"/>
    <property type="match status" value="1"/>
</dbReference>
<evidence type="ECO:0000256" key="8">
    <source>
        <dbReference type="ARBA" id="ARBA00023163"/>
    </source>
</evidence>
<keyword evidence="5 9" id="KW-0805">Transcription regulation</keyword>
<dbReference type="Gene3D" id="1.10.10.10">
    <property type="entry name" value="Winged helix-like DNA-binding domain superfamily/Winged helix DNA-binding domain"/>
    <property type="match status" value="1"/>
</dbReference>
<evidence type="ECO:0000256" key="1">
    <source>
        <dbReference type="ARBA" id="ARBA00004496"/>
    </source>
</evidence>
<keyword evidence="13" id="KW-1185">Reference proteome</keyword>
<dbReference type="InterPro" id="IPR001789">
    <property type="entry name" value="Sig_transdc_resp-reg_receiver"/>
</dbReference>
<dbReference type="Gene3D" id="3.40.50.2300">
    <property type="match status" value="1"/>
</dbReference>
<proteinExistence type="predicted"/>
<dbReference type="InterPro" id="IPR024187">
    <property type="entry name" value="Sig_transdc_resp-reg_cit/mal"/>
</dbReference>
<name>A0ABW2JA65_9ACTN</name>
<keyword evidence="3 10" id="KW-0597">Phosphoprotein</keyword>
<dbReference type="SMART" id="SM00448">
    <property type="entry name" value="REC"/>
    <property type="match status" value="1"/>
</dbReference>
<dbReference type="EMBL" id="JBHTCF010000001">
    <property type="protein sequence ID" value="MFC7302697.1"/>
    <property type="molecule type" value="Genomic_DNA"/>
</dbReference>
<gene>
    <name evidence="12" type="ORF">ACFQVC_00520</name>
</gene>
<evidence type="ECO:0000256" key="4">
    <source>
        <dbReference type="ARBA" id="ARBA00023012"/>
    </source>
</evidence>
<evidence type="ECO:0000256" key="10">
    <source>
        <dbReference type="PROSITE-ProRule" id="PRU00169"/>
    </source>
</evidence>
<keyword evidence="4 9" id="KW-0902">Two-component regulatory system</keyword>
<evidence type="ECO:0000313" key="13">
    <source>
        <dbReference type="Proteomes" id="UP001596523"/>
    </source>
</evidence>
<dbReference type="Proteomes" id="UP001596523">
    <property type="component" value="Unassembled WGS sequence"/>
</dbReference>
<comment type="subcellular location">
    <subcellularLocation>
        <location evidence="1 9">Cytoplasm</location>
    </subcellularLocation>
</comment>
<evidence type="ECO:0000256" key="5">
    <source>
        <dbReference type="ARBA" id="ARBA00023015"/>
    </source>
</evidence>
<dbReference type="CDD" id="cd19925">
    <property type="entry name" value="REC_citrate_TCS"/>
    <property type="match status" value="1"/>
</dbReference>
<organism evidence="12 13">
    <name type="scientific">Streptomyces monticola</name>
    <dbReference type="NCBI Taxonomy" id="2666263"/>
    <lineage>
        <taxon>Bacteria</taxon>
        <taxon>Bacillati</taxon>
        <taxon>Actinomycetota</taxon>
        <taxon>Actinomycetes</taxon>
        <taxon>Kitasatosporales</taxon>
        <taxon>Streptomycetaceae</taxon>
        <taxon>Streptomyces</taxon>
    </lineage>
</organism>
<sequence>MIDVLVVDDDVRVAGVNAAYVAKVAGFRVAGQAHSGAEALRMAEELAVDLVLLDHYLPDHTGLDVVRALREGGHQTDVIMVTAARDVATVQAAMRHGALQYLVKPFTFTGLRAKLEAYAGLRRTLDGGGEAEQAEVDRIFGALSATPEPELPKGHSAGTADLVRRAMMTADGPLSAQELADRTGLSRQTAQRYLKLLERAGRVRLTLKYGDTGRPEHRYEWARSSLSGD</sequence>